<dbReference type="Proteomes" id="UP001156441">
    <property type="component" value="Unassembled WGS sequence"/>
</dbReference>
<evidence type="ECO:0000313" key="2">
    <source>
        <dbReference type="Proteomes" id="UP001156441"/>
    </source>
</evidence>
<dbReference type="EMBL" id="JAFFZE010000010">
    <property type="protein sequence ID" value="MCT2583950.1"/>
    <property type="molecule type" value="Genomic_DNA"/>
</dbReference>
<dbReference type="SUPFAM" id="SSF89796">
    <property type="entry name" value="CoA-transferase family III (CaiB/BaiF)"/>
    <property type="match status" value="2"/>
</dbReference>
<gene>
    <name evidence="1" type="ORF">JT362_12570</name>
</gene>
<organism evidence="1 2">
    <name type="scientific">Actinophytocola gossypii</name>
    <dbReference type="NCBI Taxonomy" id="2812003"/>
    <lineage>
        <taxon>Bacteria</taxon>
        <taxon>Bacillati</taxon>
        <taxon>Actinomycetota</taxon>
        <taxon>Actinomycetes</taxon>
        <taxon>Pseudonocardiales</taxon>
        <taxon>Pseudonocardiaceae</taxon>
    </lineage>
</organism>
<dbReference type="PANTHER" id="PTHR48228">
    <property type="entry name" value="SUCCINYL-COA--D-CITRAMALATE COA-TRANSFERASE"/>
    <property type="match status" value="1"/>
</dbReference>
<dbReference type="GO" id="GO:0016740">
    <property type="term" value="F:transferase activity"/>
    <property type="evidence" value="ECO:0007669"/>
    <property type="project" value="UniProtKB-KW"/>
</dbReference>
<dbReference type="InterPro" id="IPR050509">
    <property type="entry name" value="CoA-transferase_III"/>
</dbReference>
<dbReference type="PANTHER" id="PTHR48228:SF4">
    <property type="entry name" value="BLR3030 PROTEIN"/>
    <property type="match status" value="1"/>
</dbReference>
<dbReference type="Gene3D" id="3.30.1540.10">
    <property type="entry name" value="formyl-coa transferase, domain 3"/>
    <property type="match status" value="1"/>
</dbReference>
<keyword evidence="2" id="KW-1185">Reference proteome</keyword>
<keyword evidence="1" id="KW-0808">Transferase</keyword>
<dbReference type="InterPro" id="IPR023606">
    <property type="entry name" value="CoA-Trfase_III_dom_1_sf"/>
</dbReference>
<proteinExistence type="predicted"/>
<dbReference type="Pfam" id="PF02515">
    <property type="entry name" value="CoA_transf_3"/>
    <property type="match status" value="2"/>
</dbReference>
<name>A0ABT2J7X0_9PSEU</name>
<reference evidence="1 2" key="1">
    <citation type="submission" date="2021-02" db="EMBL/GenBank/DDBJ databases">
        <title>Actinophytocola xerophila sp. nov., isolated from soil of cotton cropping field.</title>
        <authorList>
            <person name="Huang R."/>
            <person name="Chen X."/>
            <person name="Ge X."/>
            <person name="Liu W."/>
        </authorList>
    </citation>
    <scope>NUCLEOTIDE SEQUENCE [LARGE SCALE GENOMIC DNA]</scope>
    <source>
        <strain evidence="1 2">S1-96</strain>
    </source>
</reference>
<dbReference type="InterPro" id="IPR003673">
    <property type="entry name" value="CoA-Trfase_fam_III"/>
</dbReference>
<dbReference type="InterPro" id="IPR044855">
    <property type="entry name" value="CoA-Trfase_III_dom3_sf"/>
</dbReference>
<comment type="caution">
    <text evidence="1">The sequence shown here is derived from an EMBL/GenBank/DDBJ whole genome shotgun (WGS) entry which is preliminary data.</text>
</comment>
<protein>
    <submittedName>
        <fullName evidence="1">CoA transferase</fullName>
    </submittedName>
</protein>
<evidence type="ECO:0000313" key="1">
    <source>
        <dbReference type="EMBL" id="MCT2583950.1"/>
    </source>
</evidence>
<accession>A0ABT2J7X0</accession>
<sequence>MNVDALAALWQEVTGEPLPPVTFTGDEHVLPGRYRVAHAAAVCVAATTLAADAGSKVHIGHAAEAFRSERHLRPPADLWTPLSGDYRTADGWVRLHANYPHHAAAILRALGVPEDGVRAEAARRRAVDVEESVLAEGGAAAAMRTREEWLTDGPGAAIRTEPLVAIERIDETGQRDSVVGAQRPANGPGPAALAGVRVLDLTHVIAGPVGGRALAAHGADVLHVGAAHLPVLEQLVLDTGFGKRSCHLDLRAEPDRLRALVSGADVFLQSYRPGALAAKGFGARDLAAMRPGIVVVELAAYGHTGPWRDRRGFDSLVQMSCGIAAGDPPAPLPVQALDHATGWLAAFGTIAALRRRATEGGSWRVRLSLARTAEWLHDLGRRDDVPVREVDVRPFLDETDSDFGRLTHLRVPGARIRPAGPRRPGRDPAEWW</sequence>
<dbReference type="Gene3D" id="3.40.50.10540">
    <property type="entry name" value="Crotonobetainyl-coa:carnitine coa-transferase, domain 1"/>
    <property type="match status" value="1"/>
</dbReference>